<dbReference type="GO" id="GO:0006694">
    <property type="term" value="P:steroid biosynthetic process"/>
    <property type="evidence" value="ECO:0007669"/>
    <property type="project" value="InterPro"/>
</dbReference>
<evidence type="ECO:0000256" key="2">
    <source>
        <dbReference type="ARBA" id="ARBA00023002"/>
    </source>
</evidence>
<comment type="caution">
    <text evidence="5">The sequence shown here is derived from an EMBL/GenBank/DDBJ whole genome shotgun (WGS) entry which is preliminary data.</text>
</comment>
<dbReference type="Pfam" id="PF01073">
    <property type="entry name" value="3Beta_HSD"/>
    <property type="match status" value="1"/>
</dbReference>
<accession>A0A210QTM1</accession>
<feature type="transmembrane region" description="Helical" evidence="3">
    <location>
        <begin position="275"/>
        <end position="293"/>
    </location>
</feature>
<feature type="domain" description="3-beta hydroxysteroid dehydrogenase/isomerase" evidence="4">
    <location>
        <begin position="10"/>
        <end position="271"/>
    </location>
</feature>
<evidence type="ECO:0000256" key="3">
    <source>
        <dbReference type="RuleBase" id="RU004475"/>
    </source>
</evidence>
<sequence length="380" mass="42990">MRKSKLEVHLITGGGGYPGYTLGKQLIGRGHQVILLDLREPKWTLMEGMAFVKASITNPDELERAFLGVDCVYHMASYGMSGREQLNKKLIEAVNIGGTDNVIAACLKNRIKRLVYTSTYNVVFGGQETRDGDETLPYLPLDKHPDHYSRTKSVAEQAVLRTDGREGLRTCALRLAGVYGPEDQRHIPRIVGYVEQGLLVVSAAPESVQDFLHVENLAQGHLLAGEGLTEDRGYVAAGQAYFLSDSCPVNTLEFYRPLIEGLGYSMPKIVIPVTLLYYFAFITEWVHFIVARIHNFQPMLTRTEVYKSCVTHYYSVNKARKDLRYNPEKKNDIKEVLEFYKKEGRMKKVRKQSMFMYYIVNIIIALVFASVVMSFLPGVK</sequence>
<proteinExistence type="inferred from homology"/>
<evidence type="ECO:0000256" key="1">
    <source>
        <dbReference type="ARBA" id="ARBA00009219"/>
    </source>
</evidence>
<name>A0A210QTM1_MIZYE</name>
<keyword evidence="3" id="KW-1133">Transmembrane helix</keyword>
<gene>
    <name evidence="5" type="ORF">KP79_PYT06246</name>
</gene>
<keyword evidence="3" id="KW-0472">Membrane</keyword>
<evidence type="ECO:0000259" key="4">
    <source>
        <dbReference type="Pfam" id="PF01073"/>
    </source>
</evidence>
<dbReference type="EMBL" id="NEDP02001973">
    <property type="protein sequence ID" value="OWF52098.1"/>
    <property type="molecule type" value="Genomic_DNA"/>
</dbReference>
<dbReference type="Gene3D" id="3.40.50.720">
    <property type="entry name" value="NAD(P)-binding Rossmann-like Domain"/>
    <property type="match status" value="1"/>
</dbReference>
<dbReference type="InterPro" id="IPR036291">
    <property type="entry name" value="NAD(P)-bd_dom_sf"/>
</dbReference>
<feature type="transmembrane region" description="Helical" evidence="3">
    <location>
        <begin position="355"/>
        <end position="376"/>
    </location>
</feature>
<dbReference type="AlphaFoldDB" id="A0A210QTM1"/>
<dbReference type="SUPFAM" id="SSF51735">
    <property type="entry name" value="NAD(P)-binding Rossmann-fold domains"/>
    <property type="match status" value="1"/>
</dbReference>
<evidence type="ECO:0000313" key="6">
    <source>
        <dbReference type="Proteomes" id="UP000242188"/>
    </source>
</evidence>
<dbReference type="PANTHER" id="PTHR43245">
    <property type="entry name" value="BIFUNCTIONAL POLYMYXIN RESISTANCE PROTEIN ARNA"/>
    <property type="match status" value="1"/>
</dbReference>
<dbReference type="GO" id="GO:0016616">
    <property type="term" value="F:oxidoreductase activity, acting on the CH-OH group of donors, NAD or NADP as acceptor"/>
    <property type="evidence" value="ECO:0007669"/>
    <property type="project" value="InterPro"/>
</dbReference>
<keyword evidence="2 3" id="KW-0560">Oxidoreductase</keyword>
<dbReference type="Proteomes" id="UP000242188">
    <property type="component" value="Unassembled WGS sequence"/>
</dbReference>
<dbReference type="InterPro" id="IPR002225">
    <property type="entry name" value="3Beta_OHSteriod_DH/Estase"/>
</dbReference>
<dbReference type="STRING" id="6573.A0A210QTM1"/>
<reference evidence="5 6" key="1">
    <citation type="journal article" date="2017" name="Nat. Ecol. Evol.">
        <title>Scallop genome provides insights into evolution of bilaterian karyotype and development.</title>
        <authorList>
            <person name="Wang S."/>
            <person name="Zhang J."/>
            <person name="Jiao W."/>
            <person name="Li J."/>
            <person name="Xun X."/>
            <person name="Sun Y."/>
            <person name="Guo X."/>
            <person name="Huan P."/>
            <person name="Dong B."/>
            <person name="Zhang L."/>
            <person name="Hu X."/>
            <person name="Sun X."/>
            <person name="Wang J."/>
            <person name="Zhao C."/>
            <person name="Wang Y."/>
            <person name="Wang D."/>
            <person name="Huang X."/>
            <person name="Wang R."/>
            <person name="Lv J."/>
            <person name="Li Y."/>
            <person name="Zhang Z."/>
            <person name="Liu B."/>
            <person name="Lu W."/>
            <person name="Hui Y."/>
            <person name="Liang J."/>
            <person name="Zhou Z."/>
            <person name="Hou R."/>
            <person name="Li X."/>
            <person name="Liu Y."/>
            <person name="Li H."/>
            <person name="Ning X."/>
            <person name="Lin Y."/>
            <person name="Zhao L."/>
            <person name="Xing Q."/>
            <person name="Dou J."/>
            <person name="Li Y."/>
            <person name="Mao J."/>
            <person name="Guo H."/>
            <person name="Dou H."/>
            <person name="Li T."/>
            <person name="Mu C."/>
            <person name="Jiang W."/>
            <person name="Fu Q."/>
            <person name="Fu X."/>
            <person name="Miao Y."/>
            <person name="Liu J."/>
            <person name="Yu Q."/>
            <person name="Li R."/>
            <person name="Liao H."/>
            <person name="Li X."/>
            <person name="Kong Y."/>
            <person name="Jiang Z."/>
            <person name="Chourrout D."/>
            <person name="Li R."/>
            <person name="Bao Z."/>
        </authorList>
    </citation>
    <scope>NUCLEOTIDE SEQUENCE [LARGE SCALE GENOMIC DNA]</scope>
    <source>
        <strain evidence="5 6">PY_sf001</strain>
    </source>
</reference>
<dbReference type="OrthoDB" id="2735536at2759"/>
<keyword evidence="6" id="KW-1185">Reference proteome</keyword>
<dbReference type="InterPro" id="IPR050177">
    <property type="entry name" value="Lipid_A_modif_metabolic_enz"/>
</dbReference>
<organism evidence="5 6">
    <name type="scientific">Mizuhopecten yessoensis</name>
    <name type="common">Japanese scallop</name>
    <name type="synonym">Patinopecten yessoensis</name>
    <dbReference type="NCBI Taxonomy" id="6573"/>
    <lineage>
        <taxon>Eukaryota</taxon>
        <taxon>Metazoa</taxon>
        <taxon>Spiralia</taxon>
        <taxon>Lophotrochozoa</taxon>
        <taxon>Mollusca</taxon>
        <taxon>Bivalvia</taxon>
        <taxon>Autobranchia</taxon>
        <taxon>Pteriomorphia</taxon>
        <taxon>Pectinida</taxon>
        <taxon>Pectinoidea</taxon>
        <taxon>Pectinidae</taxon>
        <taxon>Mizuhopecten</taxon>
    </lineage>
</organism>
<comment type="similarity">
    <text evidence="1 3">Belongs to the 3-beta-HSD family.</text>
</comment>
<protein>
    <submittedName>
        <fullName evidence="5">Short-chain dehydrogenase/reductase family 42E member 1</fullName>
    </submittedName>
</protein>
<keyword evidence="3" id="KW-0812">Transmembrane</keyword>
<evidence type="ECO:0000313" key="5">
    <source>
        <dbReference type="EMBL" id="OWF52098.1"/>
    </source>
</evidence>
<dbReference type="PANTHER" id="PTHR43245:SF51">
    <property type="entry name" value="SHORT CHAIN DEHYDROGENASE_REDUCTASE FAMILY 42E, MEMBER 2"/>
    <property type="match status" value="1"/>
</dbReference>